<gene>
    <name evidence="1" type="ORF">COLO4_08923</name>
</gene>
<dbReference type="Proteomes" id="UP000187203">
    <property type="component" value="Unassembled WGS sequence"/>
</dbReference>
<sequence>MEGLLDNGESRDGAKAGTPLLYHCFLSFFFSSKFPRPQKKVAVYGRVSRVAHKPLTVDKQQEVGRFDEEAEMDGTILIYLKDMGNFKNLTNNVKELVVMKLRNDVNEASLCKTSWVRTSTPPVAKDGSNVGALGHVPPLG</sequence>
<proteinExistence type="predicted"/>
<evidence type="ECO:0000313" key="2">
    <source>
        <dbReference type="Proteomes" id="UP000187203"/>
    </source>
</evidence>
<evidence type="ECO:0000313" key="1">
    <source>
        <dbReference type="EMBL" id="OMP05322.1"/>
    </source>
</evidence>
<dbReference type="EMBL" id="AWUE01014034">
    <property type="protein sequence ID" value="OMP05322.1"/>
    <property type="molecule type" value="Genomic_DNA"/>
</dbReference>
<organism evidence="1 2">
    <name type="scientific">Corchorus olitorius</name>
    <dbReference type="NCBI Taxonomy" id="93759"/>
    <lineage>
        <taxon>Eukaryota</taxon>
        <taxon>Viridiplantae</taxon>
        <taxon>Streptophyta</taxon>
        <taxon>Embryophyta</taxon>
        <taxon>Tracheophyta</taxon>
        <taxon>Spermatophyta</taxon>
        <taxon>Magnoliopsida</taxon>
        <taxon>eudicotyledons</taxon>
        <taxon>Gunneridae</taxon>
        <taxon>Pentapetalae</taxon>
        <taxon>rosids</taxon>
        <taxon>malvids</taxon>
        <taxon>Malvales</taxon>
        <taxon>Malvaceae</taxon>
        <taxon>Grewioideae</taxon>
        <taxon>Apeibeae</taxon>
        <taxon>Corchorus</taxon>
    </lineage>
</organism>
<accession>A0A1R3KE09</accession>
<keyword evidence="2" id="KW-1185">Reference proteome</keyword>
<dbReference type="AlphaFoldDB" id="A0A1R3KE09"/>
<reference evidence="2" key="1">
    <citation type="submission" date="2013-09" db="EMBL/GenBank/DDBJ databases">
        <title>Corchorus olitorius genome sequencing.</title>
        <authorList>
            <person name="Alam M."/>
            <person name="Haque M.S."/>
            <person name="Islam M.S."/>
            <person name="Emdad E.M."/>
            <person name="Islam M.M."/>
            <person name="Ahmed B."/>
            <person name="Halim A."/>
            <person name="Hossen Q.M.M."/>
            <person name="Hossain M.Z."/>
            <person name="Ahmed R."/>
            <person name="Khan M.M."/>
            <person name="Islam R."/>
            <person name="Rashid M.M."/>
            <person name="Khan S.A."/>
            <person name="Rahman M.S."/>
            <person name="Alam M."/>
            <person name="Yahiya A.S."/>
            <person name="Khan M.S."/>
            <person name="Azam M.S."/>
            <person name="Haque T."/>
            <person name="Lashkar M.Z.H."/>
            <person name="Akhand A.I."/>
            <person name="Morshed G."/>
            <person name="Roy S."/>
            <person name="Uddin K.S."/>
            <person name="Rabeya T."/>
            <person name="Hossain A.S."/>
            <person name="Chowdhury A."/>
            <person name="Snigdha A.R."/>
            <person name="Mortoza M.S."/>
            <person name="Matin S.A."/>
            <person name="Hoque S.M.E."/>
            <person name="Islam M.K."/>
            <person name="Roy D.K."/>
            <person name="Haider R."/>
            <person name="Moosa M.M."/>
            <person name="Elias S.M."/>
            <person name="Hasan A.M."/>
            <person name="Jahan S."/>
            <person name="Shafiuddin M."/>
            <person name="Mahmood N."/>
            <person name="Shommy N.S."/>
        </authorList>
    </citation>
    <scope>NUCLEOTIDE SEQUENCE [LARGE SCALE GENOMIC DNA]</scope>
    <source>
        <strain evidence="2">cv. O-4</strain>
    </source>
</reference>
<protein>
    <submittedName>
        <fullName evidence="1">Uncharacterized protein</fullName>
    </submittedName>
</protein>
<name>A0A1R3KE09_9ROSI</name>
<comment type="caution">
    <text evidence="1">The sequence shown here is derived from an EMBL/GenBank/DDBJ whole genome shotgun (WGS) entry which is preliminary data.</text>
</comment>